<evidence type="ECO:0000313" key="1">
    <source>
        <dbReference type="EMBL" id="MEQ2312253.1"/>
    </source>
</evidence>
<organism evidence="1 2">
    <name type="scientific">Ameca splendens</name>
    <dbReference type="NCBI Taxonomy" id="208324"/>
    <lineage>
        <taxon>Eukaryota</taxon>
        <taxon>Metazoa</taxon>
        <taxon>Chordata</taxon>
        <taxon>Craniata</taxon>
        <taxon>Vertebrata</taxon>
        <taxon>Euteleostomi</taxon>
        <taxon>Actinopterygii</taxon>
        <taxon>Neopterygii</taxon>
        <taxon>Teleostei</taxon>
        <taxon>Neoteleostei</taxon>
        <taxon>Acanthomorphata</taxon>
        <taxon>Ovalentaria</taxon>
        <taxon>Atherinomorphae</taxon>
        <taxon>Cyprinodontiformes</taxon>
        <taxon>Goodeidae</taxon>
        <taxon>Ameca</taxon>
    </lineage>
</organism>
<gene>
    <name evidence="1" type="ORF">AMECASPLE_028968</name>
</gene>
<keyword evidence="2" id="KW-1185">Reference proteome</keyword>
<proteinExistence type="predicted"/>
<protein>
    <submittedName>
        <fullName evidence="1">Uncharacterized protein</fullName>
    </submittedName>
</protein>
<reference evidence="1 2" key="1">
    <citation type="submission" date="2021-06" db="EMBL/GenBank/DDBJ databases">
        <authorList>
            <person name="Palmer J.M."/>
        </authorList>
    </citation>
    <scope>NUCLEOTIDE SEQUENCE [LARGE SCALE GENOMIC DNA]</scope>
    <source>
        <strain evidence="1 2">AS_MEX2019</strain>
        <tissue evidence="1">Muscle</tissue>
    </source>
</reference>
<comment type="caution">
    <text evidence="1">The sequence shown here is derived from an EMBL/GenBank/DDBJ whole genome shotgun (WGS) entry which is preliminary data.</text>
</comment>
<sequence length="53" mass="6233">SEYCLTFNVKPFTSPNNAPVFPNRRNVRKPELYALCRCEVVSVHLQQQMRTHL</sequence>
<evidence type="ECO:0000313" key="2">
    <source>
        <dbReference type="Proteomes" id="UP001469553"/>
    </source>
</evidence>
<dbReference type="Proteomes" id="UP001469553">
    <property type="component" value="Unassembled WGS sequence"/>
</dbReference>
<name>A0ABV1A121_9TELE</name>
<dbReference type="EMBL" id="JAHRIP010078493">
    <property type="protein sequence ID" value="MEQ2312253.1"/>
    <property type="molecule type" value="Genomic_DNA"/>
</dbReference>
<accession>A0ABV1A121</accession>
<feature type="non-terminal residue" evidence="1">
    <location>
        <position position="1"/>
    </location>
</feature>